<evidence type="ECO:0000256" key="4">
    <source>
        <dbReference type="ARBA" id="ARBA00022475"/>
    </source>
</evidence>
<dbReference type="GO" id="GO:0005315">
    <property type="term" value="F:phosphate transmembrane transporter activity"/>
    <property type="evidence" value="ECO:0007669"/>
    <property type="project" value="InterPro"/>
</dbReference>
<keyword evidence="8 9" id="KW-0472">Membrane</keyword>
<dbReference type="Gene3D" id="1.10.3720.10">
    <property type="entry name" value="MetI-like"/>
    <property type="match status" value="1"/>
</dbReference>
<comment type="similarity">
    <text evidence="2">Belongs to the binding-protein-dependent transport system permease family. CysTW subfamily.</text>
</comment>
<dbReference type="NCBIfam" id="TIGR02138">
    <property type="entry name" value="phosphate_pstC"/>
    <property type="match status" value="1"/>
</dbReference>
<dbReference type="PROSITE" id="PS50928">
    <property type="entry name" value="ABC_TM1"/>
    <property type="match status" value="1"/>
</dbReference>
<dbReference type="GO" id="GO:0006817">
    <property type="term" value="P:phosphate ion transport"/>
    <property type="evidence" value="ECO:0007669"/>
    <property type="project" value="UniProtKB-KW"/>
</dbReference>
<sequence length="331" mass="35985">MPATPVTEYTGVIPEKREITTVPRFSDKVFRFVVTSGGFTALIILSLIAIFLLLEGLPVFRDQGIKFVTGFDWNAGDPENGVAATFGIGAMLIGTLVVSFIGLVIALPIAVGTALFLTYYAPHWVKRPLTIMVDLMAAIPSVIYGLWGFFILMPHAIYWAKLLHKYLDFLPFFKMQAPVYERSPFIAGIVVGIMIVPIIAAISREVFSQVPLDRVQAAYALGASKWTMIRSVVLPFGASGIAGGAMLGLGRAMGETIAIYLVLNIYFIPNFQVLFSSGGNVASLIVSRFGEAGEYELRALMAAGLVLFVVTLMVNFLSDRIVKRTSRTGGQ</sequence>
<keyword evidence="7 9" id="KW-1133">Transmembrane helix</keyword>
<evidence type="ECO:0000256" key="5">
    <source>
        <dbReference type="ARBA" id="ARBA00022592"/>
    </source>
</evidence>
<dbReference type="AlphaFoldDB" id="A0A6J5YYS8"/>
<evidence type="ECO:0000313" key="12">
    <source>
        <dbReference type="EMBL" id="CAB4547964.1"/>
    </source>
</evidence>
<feature type="transmembrane region" description="Helical" evidence="9">
    <location>
        <begin position="129"/>
        <end position="150"/>
    </location>
</feature>
<name>A0A6J5YYS8_9ZZZZ</name>
<protein>
    <submittedName>
        <fullName evidence="11">Unannotated protein</fullName>
    </submittedName>
</protein>
<evidence type="ECO:0000256" key="2">
    <source>
        <dbReference type="ARBA" id="ARBA00007069"/>
    </source>
</evidence>
<dbReference type="InterPro" id="IPR011864">
    <property type="entry name" value="Phosphate_PstC"/>
</dbReference>
<comment type="subcellular location">
    <subcellularLocation>
        <location evidence="1">Cell membrane</location>
        <topology evidence="1">Multi-pass membrane protein</topology>
    </subcellularLocation>
</comment>
<evidence type="ECO:0000313" key="11">
    <source>
        <dbReference type="EMBL" id="CAB4335404.1"/>
    </source>
</evidence>
<feature type="domain" description="ABC transmembrane type-1" evidence="10">
    <location>
        <begin position="92"/>
        <end position="318"/>
    </location>
</feature>
<feature type="transmembrane region" description="Helical" evidence="9">
    <location>
        <begin position="227"/>
        <end position="250"/>
    </location>
</feature>
<gene>
    <name evidence="12" type="ORF">UFOPK1509_00113</name>
    <name evidence="13" type="ORF">UFOPK2252_00796</name>
    <name evidence="14" type="ORF">UFOPK2592_00755</name>
    <name evidence="15" type="ORF">UFOPK3120_00632</name>
    <name evidence="11" type="ORF">UFOPK4171_00326</name>
</gene>
<feature type="transmembrane region" description="Helical" evidence="9">
    <location>
        <begin position="88"/>
        <end position="117"/>
    </location>
</feature>
<evidence type="ECO:0000256" key="3">
    <source>
        <dbReference type="ARBA" id="ARBA00022448"/>
    </source>
</evidence>
<evidence type="ECO:0000256" key="8">
    <source>
        <dbReference type="ARBA" id="ARBA00023136"/>
    </source>
</evidence>
<dbReference type="EMBL" id="CAEZXU010000063">
    <property type="protein sequence ID" value="CAB4701287.1"/>
    <property type="molecule type" value="Genomic_DNA"/>
</dbReference>
<dbReference type="InterPro" id="IPR051124">
    <property type="entry name" value="Phosphate_Transport_Permease"/>
</dbReference>
<feature type="transmembrane region" description="Helical" evidence="9">
    <location>
        <begin position="297"/>
        <end position="317"/>
    </location>
</feature>
<evidence type="ECO:0000313" key="14">
    <source>
        <dbReference type="EMBL" id="CAB4701287.1"/>
    </source>
</evidence>
<feature type="transmembrane region" description="Helical" evidence="9">
    <location>
        <begin position="32"/>
        <end position="54"/>
    </location>
</feature>
<dbReference type="EMBL" id="CAFAAW010000066">
    <property type="protein sequence ID" value="CAB4811637.1"/>
    <property type="molecule type" value="Genomic_DNA"/>
</dbReference>
<dbReference type="EMBL" id="CAEZSY010000006">
    <property type="protein sequence ID" value="CAB4547964.1"/>
    <property type="molecule type" value="Genomic_DNA"/>
</dbReference>
<evidence type="ECO:0000256" key="6">
    <source>
        <dbReference type="ARBA" id="ARBA00022692"/>
    </source>
</evidence>
<dbReference type="InterPro" id="IPR000515">
    <property type="entry name" value="MetI-like"/>
</dbReference>
<accession>A0A6J5YYS8</accession>
<dbReference type="InterPro" id="IPR035906">
    <property type="entry name" value="MetI-like_sf"/>
</dbReference>
<evidence type="ECO:0000313" key="15">
    <source>
        <dbReference type="EMBL" id="CAB4811637.1"/>
    </source>
</evidence>
<keyword evidence="3" id="KW-0813">Transport</keyword>
<dbReference type="EMBL" id="CAEZWN010000078">
    <property type="protein sequence ID" value="CAB4658712.1"/>
    <property type="molecule type" value="Genomic_DNA"/>
</dbReference>
<keyword evidence="4" id="KW-1003">Cell membrane</keyword>
<evidence type="ECO:0000256" key="7">
    <source>
        <dbReference type="ARBA" id="ARBA00022989"/>
    </source>
</evidence>
<dbReference type="PANTHER" id="PTHR30425:SF1">
    <property type="entry name" value="PHOSPHATE TRANSPORT SYSTEM PERMEASE PROTEIN PSTC"/>
    <property type="match status" value="1"/>
</dbReference>
<keyword evidence="5" id="KW-0592">Phosphate transport</keyword>
<evidence type="ECO:0000259" key="10">
    <source>
        <dbReference type="PROSITE" id="PS50928"/>
    </source>
</evidence>
<evidence type="ECO:0000256" key="1">
    <source>
        <dbReference type="ARBA" id="ARBA00004651"/>
    </source>
</evidence>
<feature type="transmembrane region" description="Helical" evidence="9">
    <location>
        <begin position="257"/>
        <end position="277"/>
    </location>
</feature>
<reference evidence="11" key="1">
    <citation type="submission" date="2020-05" db="EMBL/GenBank/DDBJ databases">
        <authorList>
            <person name="Chiriac C."/>
            <person name="Salcher M."/>
            <person name="Ghai R."/>
            <person name="Kavagutti S V."/>
        </authorList>
    </citation>
    <scope>NUCLEOTIDE SEQUENCE</scope>
</reference>
<dbReference type="PANTHER" id="PTHR30425">
    <property type="entry name" value="PHOSPHATE TRANSPORT SYSTEM PERMEASE PROTEIN PST"/>
    <property type="match status" value="1"/>
</dbReference>
<keyword evidence="6 9" id="KW-0812">Transmembrane</keyword>
<dbReference type="GO" id="GO:0005886">
    <property type="term" value="C:plasma membrane"/>
    <property type="evidence" value="ECO:0007669"/>
    <property type="project" value="UniProtKB-SubCell"/>
</dbReference>
<dbReference type="SUPFAM" id="SSF161098">
    <property type="entry name" value="MetI-like"/>
    <property type="match status" value="1"/>
</dbReference>
<evidence type="ECO:0000256" key="9">
    <source>
        <dbReference type="SAM" id="Phobius"/>
    </source>
</evidence>
<organism evidence="11">
    <name type="scientific">freshwater metagenome</name>
    <dbReference type="NCBI Taxonomy" id="449393"/>
    <lineage>
        <taxon>unclassified sequences</taxon>
        <taxon>metagenomes</taxon>
        <taxon>ecological metagenomes</taxon>
    </lineage>
</organism>
<evidence type="ECO:0000313" key="13">
    <source>
        <dbReference type="EMBL" id="CAB4658712.1"/>
    </source>
</evidence>
<dbReference type="EMBL" id="CAESAM010000017">
    <property type="protein sequence ID" value="CAB4335404.1"/>
    <property type="molecule type" value="Genomic_DNA"/>
</dbReference>
<dbReference type="CDD" id="cd06261">
    <property type="entry name" value="TM_PBP2"/>
    <property type="match status" value="1"/>
</dbReference>
<feature type="transmembrane region" description="Helical" evidence="9">
    <location>
        <begin position="185"/>
        <end position="207"/>
    </location>
</feature>
<dbReference type="Pfam" id="PF00528">
    <property type="entry name" value="BPD_transp_1"/>
    <property type="match status" value="1"/>
</dbReference>
<proteinExistence type="inferred from homology"/>